<protein>
    <submittedName>
        <fullName evidence="1">Uncharacterized protein</fullName>
    </submittedName>
</protein>
<keyword evidence="2" id="KW-1185">Reference proteome</keyword>
<evidence type="ECO:0000313" key="2">
    <source>
        <dbReference type="Proteomes" id="UP001610334"/>
    </source>
</evidence>
<dbReference type="EMBL" id="JBFXLT010000253">
    <property type="protein sequence ID" value="KAL2801737.1"/>
    <property type="molecule type" value="Genomic_DNA"/>
</dbReference>
<evidence type="ECO:0000313" key="1">
    <source>
        <dbReference type="EMBL" id="KAL2801737.1"/>
    </source>
</evidence>
<proteinExistence type="predicted"/>
<gene>
    <name evidence="1" type="ORF">BJX63DRAFT_416683</name>
</gene>
<accession>A0ABR4GS36</accession>
<reference evidence="1 2" key="1">
    <citation type="submission" date="2024-07" db="EMBL/GenBank/DDBJ databases">
        <title>Section-level genome sequencing and comparative genomics of Aspergillus sections Usti and Cavernicolus.</title>
        <authorList>
            <consortium name="Lawrence Berkeley National Laboratory"/>
            <person name="Nybo J.L."/>
            <person name="Vesth T.C."/>
            <person name="Theobald S."/>
            <person name="Frisvad J.C."/>
            <person name="Larsen T.O."/>
            <person name="Kjaerboelling I."/>
            <person name="Rothschild-Mancinelli K."/>
            <person name="Lyhne E.K."/>
            <person name="Kogle M.E."/>
            <person name="Barry K."/>
            <person name="Clum A."/>
            <person name="Na H."/>
            <person name="Ledsgaard L."/>
            <person name="Lin J."/>
            <person name="Lipzen A."/>
            <person name="Kuo A."/>
            <person name="Riley R."/>
            <person name="Mondo S."/>
            <person name="Labutti K."/>
            <person name="Haridas S."/>
            <person name="Pangalinan J."/>
            <person name="Salamov A.A."/>
            <person name="Simmons B.A."/>
            <person name="Magnuson J.K."/>
            <person name="Chen J."/>
            <person name="Drula E."/>
            <person name="Henrissat B."/>
            <person name="Wiebenga A."/>
            <person name="Lubbers R.J."/>
            <person name="Gomes A.C."/>
            <person name="Makela M.R."/>
            <person name="Stajich J."/>
            <person name="Grigoriev I.V."/>
            <person name="Mortensen U.H."/>
            <person name="De Vries R.P."/>
            <person name="Baker S.E."/>
            <person name="Andersen M.R."/>
        </authorList>
    </citation>
    <scope>NUCLEOTIDE SEQUENCE [LARGE SCALE GENOMIC DNA]</scope>
    <source>
        <strain evidence="1 2">CBS 588.65</strain>
    </source>
</reference>
<comment type="caution">
    <text evidence="1">The sequence shown here is derived from an EMBL/GenBank/DDBJ whole genome shotgun (WGS) entry which is preliminary data.</text>
</comment>
<organism evidence="1 2">
    <name type="scientific">Aspergillus granulosus</name>
    <dbReference type="NCBI Taxonomy" id="176169"/>
    <lineage>
        <taxon>Eukaryota</taxon>
        <taxon>Fungi</taxon>
        <taxon>Dikarya</taxon>
        <taxon>Ascomycota</taxon>
        <taxon>Pezizomycotina</taxon>
        <taxon>Eurotiomycetes</taxon>
        <taxon>Eurotiomycetidae</taxon>
        <taxon>Eurotiales</taxon>
        <taxon>Aspergillaceae</taxon>
        <taxon>Aspergillus</taxon>
        <taxon>Aspergillus subgen. Nidulantes</taxon>
    </lineage>
</organism>
<sequence length="49" mass="5588">VEKQLQKAEENAATQIVEIEQKEYVSITKCYIRTFAQYSAGLNKAILLL</sequence>
<dbReference type="Proteomes" id="UP001610334">
    <property type="component" value="Unassembled WGS sequence"/>
</dbReference>
<feature type="non-terminal residue" evidence="1">
    <location>
        <position position="1"/>
    </location>
</feature>
<name>A0ABR4GS36_9EURO</name>